<dbReference type="Proteomes" id="UP000054988">
    <property type="component" value="Unassembled WGS sequence"/>
</dbReference>
<evidence type="ECO:0000256" key="2">
    <source>
        <dbReference type="ARBA" id="ARBA00009870"/>
    </source>
</evidence>
<evidence type="ECO:0000256" key="4">
    <source>
        <dbReference type="ARBA" id="ARBA00023136"/>
    </source>
</evidence>
<dbReference type="InterPro" id="IPR028565">
    <property type="entry name" value="MHD"/>
</dbReference>
<feature type="compositionally biased region" description="Polar residues" evidence="5">
    <location>
        <begin position="825"/>
        <end position="840"/>
    </location>
</feature>
<feature type="region of interest" description="Disordered" evidence="5">
    <location>
        <begin position="605"/>
        <end position="633"/>
    </location>
</feature>
<accession>A0A0W0G3P9</accession>
<gene>
    <name evidence="7" type="ORF">WG66_4267</name>
</gene>
<dbReference type="InterPro" id="IPR023093">
    <property type="entry name" value="ScpA-like_C"/>
</dbReference>
<dbReference type="EMBL" id="LATX01001245">
    <property type="protein sequence ID" value="KTB43096.1"/>
    <property type="molecule type" value="Genomic_DNA"/>
</dbReference>
<comment type="caution">
    <text evidence="7">The sequence shown here is derived from an EMBL/GenBank/DDBJ whole genome shotgun (WGS) entry which is preliminary data.</text>
</comment>
<proteinExistence type="inferred from homology"/>
<dbReference type="eggNOG" id="KOG1213">
    <property type="taxonomic scope" value="Eukaryota"/>
</dbReference>
<feature type="compositionally biased region" description="Polar residues" evidence="5">
    <location>
        <begin position="1006"/>
        <end position="1018"/>
    </location>
</feature>
<dbReference type="InterPro" id="IPR011012">
    <property type="entry name" value="Longin-like_dom_sf"/>
</dbReference>
<dbReference type="InterPro" id="IPR036390">
    <property type="entry name" value="WH_DNA-bd_sf"/>
</dbReference>
<dbReference type="Pfam" id="PF04825">
    <property type="entry name" value="Rad21_Rec8_N"/>
    <property type="match status" value="1"/>
</dbReference>
<keyword evidence="4" id="KW-0472">Membrane</keyword>
<keyword evidence="3" id="KW-0813">Transport</keyword>
<organism evidence="7 8">
    <name type="scientific">Moniliophthora roreri</name>
    <name type="common">Frosty pod rot fungus</name>
    <name type="synonym">Monilia roreri</name>
    <dbReference type="NCBI Taxonomy" id="221103"/>
    <lineage>
        <taxon>Eukaryota</taxon>
        <taxon>Fungi</taxon>
        <taxon>Dikarya</taxon>
        <taxon>Basidiomycota</taxon>
        <taxon>Agaricomycotina</taxon>
        <taxon>Agaricomycetes</taxon>
        <taxon>Agaricomycetidae</taxon>
        <taxon>Agaricales</taxon>
        <taxon>Marasmiineae</taxon>
        <taxon>Marasmiaceae</taxon>
        <taxon>Moniliophthora</taxon>
    </lineage>
</organism>
<feature type="domain" description="MHD" evidence="6">
    <location>
        <begin position="176"/>
        <end position="440"/>
    </location>
</feature>
<name>A0A0W0G3P9_MONRR</name>
<feature type="compositionally biased region" description="Polar residues" evidence="5">
    <location>
        <begin position="759"/>
        <end position="773"/>
    </location>
</feature>
<dbReference type="Pfam" id="PF04824">
    <property type="entry name" value="Rad21_Rec8"/>
    <property type="match status" value="1"/>
</dbReference>
<dbReference type="InterPro" id="IPR006910">
    <property type="entry name" value="Rad21_Rec8_N"/>
</dbReference>
<dbReference type="CDD" id="cd14837">
    <property type="entry name" value="AP3_Mu_N"/>
    <property type="match status" value="1"/>
</dbReference>
<dbReference type="SUPFAM" id="SSF64356">
    <property type="entry name" value="SNARE-like"/>
    <property type="match status" value="1"/>
</dbReference>
<dbReference type="PANTHER" id="PTHR10529">
    <property type="entry name" value="AP COMPLEX SUBUNIT MU"/>
    <property type="match status" value="1"/>
</dbReference>
<dbReference type="Gene3D" id="3.30.450.60">
    <property type="match status" value="1"/>
</dbReference>
<comment type="similarity">
    <text evidence="2">Belongs to the rad21 family.</text>
</comment>
<evidence type="ECO:0000256" key="3">
    <source>
        <dbReference type="ARBA" id="ARBA00022448"/>
    </source>
</evidence>
<reference evidence="7 8" key="1">
    <citation type="submission" date="2015-12" db="EMBL/GenBank/DDBJ databases">
        <title>Draft genome sequence of Moniliophthora roreri, the causal agent of frosty pod rot of cacao.</title>
        <authorList>
            <person name="Aime M.C."/>
            <person name="Diaz-Valderrama J.R."/>
            <person name="Kijpornyongpan T."/>
            <person name="Phillips-Mora W."/>
        </authorList>
    </citation>
    <scope>NUCLEOTIDE SEQUENCE [LARGE SCALE GENOMIC DNA]</scope>
    <source>
        <strain evidence="7 8">MCA 2952</strain>
    </source>
</reference>
<protein>
    <recommendedName>
        <fullName evidence="6">MHD domain-containing protein</fullName>
    </recommendedName>
</protein>
<evidence type="ECO:0000259" key="6">
    <source>
        <dbReference type="PROSITE" id="PS51072"/>
    </source>
</evidence>
<dbReference type="Pfam" id="PF00928">
    <property type="entry name" value="Adap_comp_sub"/>
    <property type="match status" value="1"/>
</dbReference>
<dbReference type="PROSITE" id="PS51072">
    <property type="entry name" value="MHD"/>
    <property type="match status" value="1"/>
</dbReference>
<feature type="region of interest" description="Disordered" evidence="5">
    <location>
        <begin position="758"/>
        <end position="803"/>
    </location>
</feature>
<dbReference type="AlphaFoldDB" id="A0A0W0G3P9"/>
<evidence type="ECO:0000256" key="5">
    <source>
        <dbReference type="SAM" id="MobiDB-lite"/>
    </source>
</evidence>
<dbReference type="Gene3D" id="1.10.10.580">
    <property type="entry name" value="Structural maintenance of chromosome 1. Chain E"/>
    <property type="match status" value="1"/>
</dbReference>
<comment type="subcellular location">
    <subcellularLocation>
        <location evidence="1">Endomembrane system</location>
    </subcellularLocation>
</comment>
<feature type="region of interest" description="Disordered" evidence="5">
    <location>
        <begin position="997"/>
        <end position="1018"/>
    </location>
</feature>
<feature type="region of interest" description="Disordered" evidence="5">
    <location>
        <begin position="817"/>
        <end position="846"/>
    </location>
</feature>
<evidence type="ECO:0000313" key="7">
    <source>
        <dbReference type="EMBL" id="KTB43096.1"/>
    </source>
</evidence>
<dbReference type="InterPro" id="IPR050431">
    <property type="entry name" value="Adaptor_comp_med_subunit"/>
</dbReference>
<dbReference type="SUPFAM" id="SSF49447">
    <property type="entry name" value="Second domain of Mu2 adaptin subunit (ap50) of ap2 adaptor"/>
    <property type="match status" value="1"/>
</dbReference>
<dbReference type="Gene3D" id="2.60.40.1170">
    <property type="entry name" value="Mu homology domain, subdomain B"/>
    <property type="match status" value="2"/>
</dbReference>
<evidence type="ECO:0000313" key="8">
    <source>
        <dbReference type="Proteomes" id="UP000054988"/>
    </source>
</evidence>
<evidence type="ECO:0000256" key="1">
    <source>
        <dbReference type="ARBA" id="ARBA00004308"/>
    </source>
</evidence>
<dbReference type="GO" id="GO:0012505">
    <property type="term" value="C:endomembrane system"/>
    <property type="evidence" value="ECO:0007669"/>
    <property type="project" value="UniProtKB-SubCell"/>
</dbReference>
<dbReference type="InterPro" id="IPR036168">
    <property type="entry name" value="AP2_Mu_C_sf"/>
</dbReference>
<dbReference type="InterPro" id="IPR006909">
    <property type="entry name" value="Rad21/Rec8_C_eu"/>
</dbReference>
<sequence length="1212" mass="132139">MALDGLIILDGSGRPIAQSGFRDKSHLPAYPLLHIDAFNNSNTSDPVIYVPDVGGGPSACVHVASGDSLLVDPLLALTFIQSFNDILIDYFGSVSAEVIRENFDVVYQLFEETLDSSGHPLTTHPNALREIVIPPSLLNKLLSTVGAANAVALGTPNAGPFSSPIPWRKSNVRHTNNEIYFDMVESLSGVVNRHGTVVMSNVRGRIEANSKLSGMDTRLSPNVYKPRLKRWSTNKSLSFVPPDGRFTLADYSYSPSSLASASAVTPPKTVPIPFQIKSSLDTDKTGGSFDVRLSSRLSTHTLENVRVELQLGQGASVSGVRCILSRGSGGSGFGVGGMRDSSPALEGGASWIWDSRHGMLKWEVPYVSPGSTSGWGLQGSFTSSTTSRPSRALVVRFEIQSHTFSGIKVDQLRITNTGTLGVKAVLSGDGSNNQERTKTNVYRRPKPVQECMINVTIIYAMDWLEEDHPGYHGWLAATLGSKSTFKKLPKKSVLDADISQLCSLIAQPEEPLALRLSSNLMVGVARVYKVKQEIFLTDVTNCVSSLKKVVQDLQTAAAKEKALQMAQPTMRSSALTLADDPHALFIADFDALVDNWDVHLNIQEPESREDLDDQEFNPHSKRQALKPTSKASVHSEDLRAEACTLKEHHDHLLSQSFDLSFQGSTGEMDVSSSQAGPVFMLDDNFLLSDGLGLDGGLGDELARELGEGWGAPPTPARGESPPVDMNMDLDINFNENAIDIAGGDFNFAEPMAKEPIVRASSQPPVLQTPVKVTSRNRKENATPRSRRRVTTPLRSPAPPSPANSFTRLLLSQGVESEHCAPTPLTDITANARSKENQPPSKKQKRTRLLLDARTELTDEELKIARAKYVEEQHNQRRELDSKKIEKNSGKIVEELIWGVPTGIDAPALVDFWQENFRVQVEARTGAVHMHPDEFQPKTPPTKRRKLQAIEEVPEEPFYPDLVQNDFGYTGAGDIARVYDTEPLLDGNIDFDPEVRLRSSEEPGQARNASRQPSVAPNFSFDLSSNEKLTGSQLSSLFPWDNAGADISSSVGGAFGGGSDRVAFDPAEVKIRGSSVSKREGSLPLSQNGSITAARGISPGDFGRNSQVFGEDFELRVDEVPTNQQSDTQRSDLNLVTLERNSFNFLEYVKMQQQAMPIGSGGHISFDTIAPKATSTRRVAAAAFYHCLVLTTKDLLRVTQNGPYGFITVNAKP</sequence>
<dbReference type="SUPFAM" id="SSF46785">
    <property type="entry name" value="Winged helix' DNA-binding domain"/>
    <property type="match status" value="1"/>
</dbReference>